<evidence type="ECO:0000313" key="4">
    <source>
        <dbReference type="Proteomes" id="UP000317557"/>
    </source>
</evidence>
<protein>
    <recommendedName>
        <fullName evidence="5">DUF883 domain-containing protein</fullName>
    </recommendedName>
</protein>
<dbReference type="EMBL" id="FXTP01000011">
    <property type="protein sequence ID" value="SMO80449.1"/>
    <property type="molecule type" value="Genomic_DNA"/>
</dbReference>
<feature type="transmembrane region" description="Helical" evidence="2">
    <location>
        <begin position="47"/>
        <end position="66"/>
    </location>
</feature>
<keyword evidence="1" id="KW-0175">Coiled coil</keyword>
<dbReference type="Proteomes" id="UP000317557">
    <property type="component" value="Unassembled WGS sequence"/>
</dbReference>
<accession>A0A521E962</accession>
<keyword evidence="2" id="KW-1133">Transmembrane helix</keyword>
<keyword evidence="2" id="KW-0812">Transmembrane</keyword>
<keyword evidence="2" id="KW-0472">Membrane</keyword>
<organism evidence="3 4">
    <name type="scientific">Gracilimonas mengyeensis</name>
    <dbReference type="NCBI Taxonomy" id="1302730"/>
    <lineage>
        <taxon>Bacteria</taxon>
        <taxon>Pseudomonadati</taxon>
        <taxon>Balneolota</taxon>
        <taxon>Balneolia</taxon>
        <taxon>Balneolales</taxon>
        <taxon>Balneolaceae</taxon>
        <taxon>Gracilimonas</taxon>
    </lineage>
</organism>
<keyword evidence="4" id="KW-1185">Reference proteome</keyword>
<proteinExistence type="predicted"/>
<dbReference type="RefSeq" id="WP_142455017.1">
    <property type="nucleotide sequence ID" value="NZ_FXTP01000011.1"/>
</dbReference>
<sequence length="70" mass="8077">MNEEIIQNLNERLDRAIDKGREIITEEEMEKRLNEMKDQTEDTIRRYPIASVAVGLAVGFIAAKIFTSDH</sequence>
<dbReference type="OrthoDB" id="1525099at2"/>
<dbReference type="AlphaFoldDB" id="A0A521E962"/>
<evidence type="ECO:0000313" key="3">
    <source>
        <dbReference type="EMBL" id="SMO80449.1"/>
    </source>
</evidence>
<evidence type="ECO:0008006" key="5">
    <source>
        <dbReference type="Google" id="ProtNLM"/>
    </source>
</evidence>
<evidence type="ECO:0000256" key="2">
    <source>
        <dbReference type="SAM" id="Phobius"/>
    </source>
</evidence>
<reference evidence="3 4" key="1">
    <citation type="submission" date="2017-05" db="EMBL/GenBank/DDBJ databases">
        <authorList>
            <person name="Varghese N."/>
            <person name="Submissions S."/>
        </authorList>
    </citation>
    <scope>NUCLEOTIDE SEQUENCE [LARGE SCALE GENOMIC DNA]</scope>
    <source>
        <strain evidence="3 4">DSM 21985</strain>
    </source>
</reference>
<feature type="coiled-coil region" evidence="1">
    <location>
        <begin position="6"/>
        <end position="46"/>
    </location>
</feature>
<gene>
    <name evidence="3" type="ORF">SAMN06265219_11118</name>
</gene>
<evidence type="ECO:0000256" key="1">
    <source>
        <dbReference type="SAM" id="Coils"/>
    </source>
</evidence>
<name>A0A521E962_9BACT</name>